<reference evidence="10" key="2">
    <citation type="submission" date="2020-09" db="EMBL/GenBank/DDBJ databases">
        <authorList>
            <person name="Sun Q."/>
            <person name="Ohkuma M."/>
        </authorList>
    </citation>
    <scope>NUCLEOTIDE SEQUENCE</scope>
    <source>
        <strain evidence="10">JCM 3086</strain>
    </source>
</reference>
<dbReference type="Pfam" id="PF02770">
    <property type="entry name" value="Acyl-CoA_dh_M"/>
    <property type="match status" value="1"/>
</dbReference>
<dbReference type="FunFam" id="1.10.540.10:FF:000002">
    <property type="entry name" value="Acyl-CoA dehydrogenase FadE19"/>
    <property type="match status" value="1"/>
</dbReference>
<keyword evidence="3 6" id="KW-0285">Flavoprotein</keyword>
<evidence type="ECO:0000313" key="10">
    <source>
        <dbReference type="EMBL" id="GGJ02174.1"/>
    </source>
</evidence>
<comment type="cofactor">
    <cofactor evidence="1 6">
        <name>FAD</name>
        <dbReference type="ChEBI" id="CHEBI:57692"/>
    </cofactor>
</comment>
<keyword evidence="5 6" id="KW-0560">Oxidoreductase</keyword>
<dbReference type="FunFam" id="2.40.110.10:FF:000009">
    <property type="entry name" value="Acyl-CoA dehydrogenase"/>
    <property type="match status" value="1"/>
</dbReference>
<dbReference type="InterPro" id="IPR009075">
    <property type="entry name" value="AcylCo_DH/oxidase_C"/>
</dbReference>
<evidence type="ECO:0000259" key="7">
    <source>
        <dbReference type="Pfam" id="PF00441"/>
    </source>
</evidence>
<dbReference type="FunFam" id="1.20.140.10:FF:000004">
    <property type="entry name" value="Acyl-CoA dehydrogenase FadE25"/>
    <property type="match status" value="1"/>
</dbReference>
<evidence type="ECO:0000256" key="2">
    <source>
        <dbReference type="ARBA" id="ARBA00009347"/>
    </source>
</evidence>
<dbReference type="Pfam" id="PF00441">
    <property type="entry name" value="Acyl-CoA_dh_1"/>
    <property type="match status" value="1"/>
</dbReference>
<proteinExistence type="inferred from homology"/>
<evidence type="ECO:0000259" key="9">
    <source>
        <dbReference type="Pfam" id="PF02771"/>
    </source>
</evidence>
<evidence type="ECO:0000259" key="8">
    <source>
        <dbReference type="Pfam" id="PF02770"/>
    </source>
</evidence>
<dbReference type="InterPro" id="IPR046373">
    <property type="entry name" value="Acyl-CoA_Oxase/DH_mid-dom_sf"/>
</dbReference>
<keyword evidence="11" id="KW-1185">Reference proteome</keyword>
<evidence type="ECO:0000256" key="1">
    <source>
        <dbReference type="ARBA" id="ARBA00001974"/>
    </source>
</evidence>
<evidence type="ECO:0000256" key="5">
    <source>
        <dbReference type="ARBA" id="ARBA00023002"/>
    </source>
</evidence>
<dbReference type="InterPro" id="IPR036250">
    <property type="entry name" value="AcylCo_DH-like_C"/>
</dbReference>
<dbReference type="Proteomes" id="UP000657574">
    <property type="component" value="Unassembled WGS sequence"/>
</dbReference>
<comment type="similarity">
    <text evidence="2 6">Belongs to the acyl-CoA dehydrogenase family.</text>
</comment>
<protein>
    <submittedName>
        <fullName evidence="10">Acyl-CoA dehydrogenase</fullName>
    </submittedName>
</protein>
<dbReference type="Gene3D" id="1.20.140.10">
    <property type="entry name" value="Butyryl-CoA Dehydrogenase, subunit A, domain 3"/>
    <property type="match status" value="1"/>
</dbReference>
<dbReference type="InterPro" id="IPR037069">
    <property type="entry name" value="AcylCoA_DH/ox_N_sf"/>
</dbReference>
<dbReference type="InterPro" id="IPR006089">
    <property type="entry name" value="Acyl-CoA_DH_CS"/>
</dbReference>
<dbReference type="GO" id="GO:0003995">
    <property type="term" value="F:acyl-CoA dehydrogenase activity"/>
    <property type="evidence" value="ECO:0007669"/>
    <property type="project" value="InterPro"/>
</dbReference>
<feature type="domain" description="Acyl-CoA dehydrogenase/oxidase C-terminal" evidence="7">
    <location>
        <begin position="248"/>
        <end position="396"/>
    </location>
</feature>
<reference evidence="10" key="1">
    <citation type="journal article" date="2014" name="Int. J. Syst. Evol. Microbiol.">
        <title>Complete genome sequence of Corynebacterium casei LMG S-19264T (=DSM 44701T), isolated from a smear-ripened cheese.</title>
        <authorList>
            <consortium name="US DOE Joint Genome Institute (JGI-PGF)"/>
            <person name="Walter F."/>
            <person name="Albersmeier A."/>
            <person name="Kalinowski J."/>
            <person name="Ruckert C."/>
        </authorList>
    </citation>
    <scope>NUCLEOTIDE SEQUENCE</scope>
    <source>
        <strain evidence="10">JCM 3086</strain>
    </source>
</reference>
<dbReference type="AlphaFoldDB" id="A0A917NI02"/>
<keyword evidence="4 6" id="KW-0274">FAD</keyword>
<dbReference type="SUPFAM" id="SSF56645">
    <property type="entry name" value="Acyl-CoA dehydrogenase NM domain-like"/>
    <property type="match status" value="1"/>
</dbReference>
<dbReference type="PANTHER" id="PTHR43884:SF12">
    <property type="entry name" value="ISOVALERYL-COA DEHYDROGENASE, MITOCHONDRIAL-RELATED"/>
    <property type="match status" value="1"/>
</dbReference>
<evidence type="ECO:0000256" key="3">
    <source>
        <dbReference type="ARBA" id="ARBA00022630"/>
    </source>
</evidence>
<dbReference type="PANTHER" id="PTHR43884">
    <property type="entry name" value="ACYL-COA DEHYDROGENASE"/>
    <property type="match status" value="1"/>
</dbReference>
<evidence type="ECO:0000256" key="4">
    <source>
        <dbReference type="ARBA" id="ARBA00022827"/>
    </source>
</evidence>
<dbReference type="PROSITE" id="PS00073">
    <property type="entry name" value="ACYL_COA_DH_2"/>
    <property type="match status" value="1"/>
</dbReference>
<gene>
    <name evidence="10" type="ORF">GCM10010121_010720</name>
</gene>
<dbReference type="GO" id="GO:0050660">
    <property type="term" value="F:flavin adenine dinucleotide binding"/>
    <property type="evidence" value="ECO:0007669"/>
    <property type="project" value="InterPro"/>
</dbReference>
<accession>A0A917NI02</accession>
<organism evidence="10 11">
    <name type="scientific">Streptomyces brasiliensis</name>
    <dbReference type="NCBI Taxonomy" id="1954"/>
    <lineage>
        <taxon>Bacteria</taxon>
        <taxon>Bacillati</taxon>
        <taxon>Actinomycetota</taxon>
        <taxon>Actinomycetes</taxon>
        <taxon>Kitasatosporales</taxon>
        <taxon>Streptomycetaceae</taxon>
        <taxon>Streptomyces</taxon>
    </lineage>
</organism>
<dbReference type="PIRSF" id="PIRSF016578">
    <property type="entry name" value="HsaA"/>
    <property type="match status" value="1"/>
</dbReference>
<dbReference type="InterPro" id="IPR006091">
    <property type="entry name" value="Acyl-CoA_Oxase/DH_mid-dom"/>
</dbReference>
<dbReference type="Gene3D" id="2.40.110.10">
    <property type="entry name" value="Butyryl-CoA Dehydrogenase, subunit A, domain 2"/>
    <property type="match status" value="1"/>
</dbReference>
<name>A0A917NI02_9ACTN</name>
<dbReference type="Gene3D" id="1.10.540.10">
    <property type="entry name" value="Acyl-CoA dehydrogenase/oxidase, N-terminal domain"/>
    <property type="match status" value="1"/>
</dbReference>
<evidence type="ECO:0000313" key="11">
    <source>
        <dbReference type="Proteomes" id="UP000657574"/>
    </source>
</evidence>
<dbReference type="InterPro" id="IPR009100">
    <property type="entry name" value="AcylCoA_DH/oxidase_NM_dom_sf"/>
</dbReference>
<dbReference type="EMBL" id="BMQA01000002">
    <property type="protein sequence ID" value="GGJ02174.1"/>
    <property type="molecule type" value="Genomic_DNA"/>
</dbReference>
<sequence length="402" mass="42773">MYGIQDTAFKICRLWGDLVVNLGLSEEQAAVRQLARDFVEREIAPHVIAWDRAEEVDRDIVKKLGAVGFLGLTIDEEYGGSGGDHLSYCLVTEELGRGDSSVRGIVSVSLGLVAKTIAAWGDEDQKRRWLPGLTSGDYVGCFGLTEPGTGSDAGSLTTRAVRDGDAYVVNGTKMFITNGTWADVVLLFARSTDAPGHKGVSAFLVPTDTPGLTRRAIHGKLGLRGQATAELVLEDVRVPASAMLGEEGKGFSVAMSALTKGRMSVAAGCVGIAQAALDAAVTYAGEREQFGTSIAHHQLVQELISDIAVDVDAARLLTWRVADLIDRGQPFATESSKAKLFASEAAVRAANNALQVYGGYGYIDEYPAGKLLRDARVMTLYEGTSQIQKLLIGRALTGVSAF</sequence>
<dbReference type="SUPFAM" id="SSF47203">
    <property type="entry name" value="Acyl-CoA dehydrogenase C-terminal domain-like"/>
    <property type="match status" value="1"/>
</dbReference>
<feature type="domain" description="Acyl-CoA oxidase/dehydrogenase middle" evidence="8">
    <location>
        <begin position="141"/>
        <end position="236"/>
    </location>
</feature>
<dbReference type="InterPro" id="IPR013786">
    <property type="entry name" value="AcylCoA_DH/ox_N"/>
</dbReference>
<dbReference type="Pfam" id="PF02771">
    <property type="entry name" value="Acyl-CoA_dh_N"/>
    <property type="match status" value="1"/>
</dbReference>
<comment type="caution">
    <text evidence="10">The sequence shown here is derived from an EMBL/GenBank/DDBJ whole genome shotgun (WGS) entry which is preliminary data.</text>
</comment>
<feature type="domain" description="Acyl-CoA dehydrogenase/oxidase N-terminal" evidence="9">
    <location>
        <begin position="25"/>
        <end position="137"/>
    </location>
</feature>
<evidence type="ECO:0000256" key="6">
    <source>
        <dbReference type="RuleBase" id="RU362125"/>
    </source>
</evidence>